<evidence type="ECO:0000313" key="2">
    <source>
        <dbReference type="EMBL" id="TRM58329.1"/>
    </source>
</evidence>
<gene>
    <name evidence="2" type="ORF">BD626DRAFT_512209</name>
</gene>
<dbReference type="Proteomes" id="UP000320762">
    <property type="component" value="Unassembled WGS sequence"/>
</dbReference>
<dbReference type="EMBL" id="VDMD01000037">
    <property type="protein sequence ID" value="TRM58329.1"/>
    <property type="molecule type" value="Genomic_DNA"/>
</dbReference>
<keyword evidence="3" id="KW-1185">Reference proteome</keyword>
<feature type="non-terminal residue" evidence="2">
    <location>
        <position position="1"/>
    </location>
</feature>
<feature type="region of interest" description="Disordered" evidence="1">
    <location>
        <begin position="1"/>
        <end position="100"/>
    </location>
</feature>
<feature type="compositionally biased region" description="Gly residues" evidence="1">
    <location>
        <begin position="1"/>
        <end position="19"/>
    </location>
</feature>
<organism evidence="2 3">
    <name type="scientific">Schizophyllum amplum</name>
    <dbReference type="NCBI Taxonomy" id="97359"/>
    <lineage>
        <taxon>Eukaryota</taxon>
        <taxon>Fungi</taxon>
        <taxon>Dikarya</taxon>
        <taxon>Basidiomycota</taxon>
        <taxon>Agaricomycotina</taxon>
        <taxon>Agaricomycetes</taxon>
        <taxon>Agaricomycetidae</taxon>
        <taxon>Agaricales</taxon>
        <taxon>Schizophyllaceae</taxon>
        <taxon>Schizophyllum</taxon>
    </lineage>
</organism>
<evidence type="ECO:0000313" key="3">
    <source>
        <dbReference type="Proteomes" id="UP000320762"/>
    </source>
</evidence>
<accession>A0A550C0K2</accession>
<sequence>MPGRAGTGNFQGGANGGGTYRTPATPREGLVGGPNRSSLDLPDDERNSIIPAKRQRVTQGSNVGGGSSSSAGPSMPRTGRNANQRGQQGVRRPGPISPNDVWLRFPRAIADPARAAGYALTYAGMQVSSMTSARRLGDDPRVVSVRFRTHSAATAFINALAAASLAPGLEDLEAGWVDPNSSDLVSAILREGDTAEGS</sequence>
<comment type="caution">
    <text evidence="2">The sequence shown here is derived from an EMBL/GenBank/DDBJ whole genome shotgun (WGS) entry which is preliminary data.</text>
</comment>
<protein>
    <submittedName>
        <fullName evidence="2">Uncharacterized protein</fullName>
    </submittedName>
</protein>
<dbReference type="AlphaFoldDB" id="A0A550C0K2"/>
<name>A0A550C0K2_9AGAR</name>
<evidence type="ECO:0000256" key="1">
    <source>
        <dbReference type="SAM" id="MobiDB-lite"/>
    </source>
</evidence>
<proteinExistence type="predicted"/>
<reference evidence="2 3" key="1">
    <citation type="journal article" date="2019" name="New Phytol.">
        <title>Comparative genomics reveals unique wood-decay strategies and fruiting body development in the Schizophyllaceae.</title>
        <authorList>
            <person name="Almasi E."/>
            <person name="Sahu N."/>
            <person name="Krizsan K."/>
            <person name="Balint B."/>
            <person name="Kovacs G.M."/>
            <person name="Kiss B."/>
            <person name="Cseklye J."/>
            <person name="Drula E."/>
            <person name="Henrissat B."/>
            <person name="Nagy I."/>
            <person name="Chovatia M."/>
            <person name="Adam C."/>
            <person name="LaButti K."/>
            <person name="Lipzen A."/>
            <person name="Riley R."/>
            <person name="Grigoriev I.V."/>
            <person name="Nagy L.G."/>
        </authorList>
    </citation>
    <scope>NUCLEOTIDE SEQUENCE [LARGE SCALE GENOMIC DNA]</scope>
    <source>
        <strain evidence="2 3">NL-1724</strain>
    </source>
</reference>